<dbReference type="EMBL" id="QJSW01000008">
    <property type="protein sequence ID" value="PYE48566.1"/>
    <property type="molecule type" value="Genomic_DNA"/>
</dbReference>
<dbReference type="AlphaFoldDB" id="A0A2V4V7T1"/>
<dbReference type="Proteomes" id="UP000247790">
    <property type="component" value="Unassembled WGS sequence"/>
</dbReference>
<protein>
    <submittedName>
        <fullName evidence="2">Uncharacterized protein</fullName>
    </submittedName>
</protein>
<organism evidence="2 3">
    <name type="scientific">Paenibacillus barcinonensis</name>
    <dbReference type="NCBI Taxonomy" id="198119"/>
    <lineage>
        <taxon>Bacteria</taxon>
        <taxon>Bacillati</taxon>
        <taxon>Bacillota</taxon>
        <taxon>Bacilli</taxon>
        <taxon>Bacillales</taxon>
        <taxon>Paenibacillaceae</taxon>
        <taxon>Paenibacillus</taxon>
    </lineage>
</organism>
<accession>A0A2V4V7T1</accession>
<evidence type="ECO:0000256" key="1">
    <source>
        <dbReference type="SAM" id="MobiDB-lite"/>
    </source>
</evidence>
<sequence>MAPELMPSLKETFCRRARSQPAQDLKQGGVIVSKHAEERQVHKPDNLITERDIDPDFGLFTEASFPGGLEDKVQRDAIEHALPKETPSGKPASDQG</sequence>
<feature type="region of interest" description="Disordered" evidence="1">
    <location>
        <begin position="77"/>
        <end position="96"/>
    </location>
</feature>
<comment type="caution">
    <text evidence="2">The sequence shown here is derived from an EMBL/GenBank/DDBJ whole genome shotgun (WGS) entry which is preliminary data.</text>
</comment>
<name>A0A2V4V7T1_PAEBA</name>
<gene>
    <name evidence="2" type="ORF">DFQ00_108158</name>
</gene>
<reference evidence="2 3" key="1">
    <citation type="submission" date="2018-06" db="EMBL/GenBank/DDBJ databases">
        <title>Genomic Encyclopedia of Type Strains, Phase III (KMG-III): the genomes of soil and plant-associated and newly described type strains.</title>
        <authorList>
            <person name="Whitman W."/>
        </authorList>
    </citation>
    <scope>NUCLEOTIDE SEQUENCE [LARGE SCALE GENOMIC DNA]</scope>
    <source>
        <strain evidence="2 3">CECT 7022</strain>
    </source>
</reference>
<evidence type="ECO:0000313" key="2">
    <source>
        <dbReference type="EMBL" id="PYE48566.1"/>
    </source>
</evidence>
<proteinExistence type="predicted"/>
<evidence type="ECO:0000313" key="3">
    <source>
        <dbReference type="Proteomes" id="UP000247790"/>
    </source>
</evidence>